<sequence length="92" mass="10299">MPLNIRQLCEHIGVEAQAVFYNEQQIIAALGYNLFFTEEDVADLSFIFDLEGLQLNAPSSTDIQLTQQRQASITPQKVRPELPKGAVCSIYV</sequence>
<keyword evidence="2" id="KW-1185">Reference proteome</keyword>
<accession>A0ABQ9WVS6</accession>
<evidence type="ECO:0000313" key="2">
    <source>
        <dbReference type="Proteomes" id="UP001281761"/>
    </source>
</evidence>
<proteinExistence type="predicted"/>
<reference evidence="1 2" key="1">
    <citation type="journal article" date="2022" name="bioRxiv">
        <title>Genomics of Preaxostyla Flagellates Illuminates Evolutionary Transitions and the Path Towards Mitochondrial Loss.</title>
        <authorList>
            <person name="Novak L.V.F."/>
            <person name="Treitli S.C."/>
            <person name="Pyrih J."/>
            <person name="Halakuc P."/>
            <person name="Pipaliya S.V."/>
            <person name="Vacek V."/>
            <person name="Brzon O."/>
            <person name="Soukal P."/>
            <person name="Eme L."/>
            <person name="Dacks J.B."/>
            <person name="Karnkowska A."/>
            <person name="Elias M."/>
            <person name="Hampl V."/>
        </authorList>
    </citation>
    <scope>NUCLEOTIDE SEQUENCE [LARGE SCALE GENOMIC DNA]</scope>
    <source>
        <strain evidence="1">NAU3</strain>
        <tissue evidence="1">Gut</tissue>
    </source>
</reference>
<dbReference type="Proteomes" id="UP001281761">
    <property type="component" value="Unassembled WGS sequence"/>
</dbReference>
<organism evidence="1 2">
    <name type="scientific">Blattamonas nauphoetae</name>
    <dbReference type="NCBI Taxonomy" id="2049346"/>
    <lineage>
        <taxon>Eukaryota</taxon>
        <taxon>Metamonada</taxon>
        <taxon>Preaxostyla</taxon>
        <taxon>Oxymonadida</taxon>
        <taxon>Blattamonas</taxon>
    </lineage>
</organism>
<name>A0ABQ9WVS6_9EUKA</name>
<comment type="caution">
    <text evidence="1">The sequence shown here is derived from an EMBL/GenBank/DDBJ whole genome shotgun (WGS) entry which is preliminary data.</text>
</comment>
<gene>
    <name evidence="1" type="ORF">BLNAU_21655</name>
</gene>
<evidence type="ECO:0000313" key="1">
    <source>
        <dbReference type="EMBL" id="KAK2943428.1"/>
    </source>
</evidence>
<protein>
    <submittedName>
        <fullName evidence="1">Uncharacterized protein</fullName>
    </submittedName>
</protein>
<dbReference type="EMBL" id="JARBJD010000347">
    <property type="protein sequence ID" value="KAK2943428.1"/>
    <property type="molecule type" value="Genomic_DNA"/>
</dbReference>